<accession>A0ABV1KIH6</accession>
<feature type="signal peptide" evidence="2">
    <location>
        <begin position="1"/>
        <end position="24"/>
    </location>
</feature>
<name>A0ABV1KIH6_9PSEU</name>
<evidence type="ECO:0000256" key="2">
    <source>
        <dbReference type="SAM" id="SignalP"/>
    </source>
</evidence>
<comment type="caution">
    <text evidence="3">The sequence shown here is derived from an EMBL/GenBank/DDBJ whole genome shotgun (WGS) entry which is preliminary data.</text>
</comment>
<dbReference type="Gene3D" id="3.40.190.10">
    <property type="entry name" value="Periplasmic binding protein-like II"/>
    <property type="match status" value="2"/>
</dbReference>
<dbReference type="PANTHER" id="PTHR30006:SF2">
    <property type="entry name" value="ABC TRANSPORTER SUBSTRATE-BINDING PROTEIN"/>
    <property type="match status" value="1"/>
</dbReference>
<dbReference type="PROSITE" id="PS51257">
    <property type="entry name" value="PROKAR_LIPOPROTEIN"/>
    <property type="match status" value="1"/>
</dbReference>
<keyword evidence="1 2" id="KW-0732">Signal</keyword>
<gene>
    <name evidence="3" type="ORF">WIS52_27665</name>
</gene>
<proteinExistence type="predicted"/>
<dbReference type="SUPFAM" id="SSF53850">
    <property type="entry name" value="Periplasmic binding protein-like II"/>
    <property type="match status" value="1"/>
</dbReference>
<dbReference type="EMBL" id="JBEDNQ010000013">
    <property type="protein sequence ID" value="MEQ3554261.1"/>
    <property type="molecule type" value="Genomic_DNA"/>
</dbReference>
<reference evidence="3 4" key="1">
    <citation type="submission" date="2024-03" db="EMBL/GenBank/DDBJ databases">
        <title>Draft genome sequence of Pseudonocardia nematodicida JCM 31783.</title>
        <authorList>
            <person name="Butdee W."/>
            <person name="Duangmal K."/>
        </authorList>
    </citation>
    <scope>NUCLEOTIDE SEQUENCE [LARGE SCALE GENOMIC DNA]</scope>
    <source>
        <strain evidence="3 4">JCM 31783</strain>
    </source>
</reference>
<keyword evidence="4" id="KW-1185">Reference proteome</keyword>
<evidence type="ECO:0000313" key="4">
    <source>
        <dbReference type="Proteomes" id="UP001494902"/>
    </source>
</evidence>
<dbReference type="RefSeq" id="WP_349301326.1">
    <property type="nucleotide sequence ID" value="NZ_JBEDNQ010000013.1"/>
</dbReference>
<evidence type="ECO:0000256" key="1">
    <source>
        <dbReference type="ARBA" id="ARBA00022729"/>
    </source>
</evidence>
<dbReference type="PANTHER" id="PTHR30006">
    <property type="entry name" value="THIAMINE-BINDING PERIPLASMIC PROTEIN-RELATED"/>
    <property type="match status" value="1"/>
</dbReference>
<feature type="chain" id="PRO_5046828660" evidence="2">
    <location>
        <begin position="25"/>
        <end position="358"/>
    </location>
</feature>
<protein>
    <submittedName>
        <fullName evidence="3">Extracellular solute-binding protein</fullName>
    </submittedName>
</protein>
<evidence type="ECO:0000313" key="3">
    <source>
        <dbReference type="EMBL" id="MEQ3554261.1"/>
    </source>
</evidence>
<organism evidence="3 4">
    <name type="scientific">Pseudonocardia nematodicida</name>
    <dbReference type="NCBI Taxonomy" id="1206997"/>
    <lineage>
        <taxon>Bacteria</taxon>
        <taxon>Bacillati</taxon>
        <taxon>Actinomycetota</taxon>
        <taxon>Actinomycetes</taxon>
        <taxon>Pseudonocardiales</taxon>
        <taxon>Pseudonocardiaceae</taxon>
        <taxon>Pseudonocardia</taxon>
    </lineage>
</organism>
<sequence>MFDCRRRRRLASLLAIPMIGVLLAACGGGAGGGGDATGDEIPGIGDDLISAAQAEGGVVLYGGGHTQDGLELLQERMQERFGIQVTFTRDDSGSVANAISSELASGRLNADVVSQTDQAAMQAWADDGVIRAVDVANADRIVDGLHDPAAPQLPYMQIPLGIMYNSARTDPAGIPGTWTELAAEDRGRIVTSDPSASGTALTFYALLDRLHGPEWMAGLADRGPIVSDSSLALPQLVLTGEATLGVPAIESAVLSAAATGEPLAVAYPSDGVPVIASEVAALTDAPRPNAAELTVRYHLSEEFQQAMAETGGRSVLDGLPAPPGAEDFGDRPLLTAQVAAIAEVRDDLRARFDGLYRR</sequence>
<dbReference type="Proteomes" id="UP001494902">
    <property type="component" value="Unassembled WGS sequence"/>
</dbReference>
<dbReference type="Pfam" id="PF13531">
    <property type="entry name" value="SBP_bac_11"/>
    <property type="match status" value="1"/>
</dbReference>